<dbReference type="HOGENOM" id="CLU_197513_0_0_7"/>
<sequence length="78" mass="8808">MHTQPNPTPLATLIRSETTVSGHRNLYCFHYDACLDVAVKLDWDSWSCEKCPLFRVQEEPRAFAGSFANDRRGGGQAH</sequence>
<evidence type="ECO:0000313" key="1">
    <source>
        <dbReference type="EMBL" id="ACL65280.1"/>
    </source>
</evidence>
<keyword evidence="2" id="KW-1185">Reference proteome</keyword>
<organism evidence="1 2">
    <name type="scientific">Anaeromyxobacter dehalogenans (strain ATCC BAA-258 / DSM 21875 / 2CP-1)</name>
    <dbReference type="NCBI Taxonomy" id="455488"/>
    <lineage>
        <taxon>Bacteria</taxon>
        <taxon>Pseudomonadati</taxon>
        <taxon>Myxococcota</taxon>
        <taxon>Myxococcia</taxon>
        <taxon>Myxococcales</taxon>
        <taxon>Cystobacterineae</taxon>
        <taxon>Anaeromyxobacteraceae</taxon>
        <taxon>Anaeromyxobacter</taxon>
    </lineage>
</organism>
<protein>
    <submittedName>
        <fullName evidence="1">Uncharacterized protein</fullName>
    </submittedName>
</protein>
<reference evidence="1" key="1">
    <citation type="submission" date="2009-01" db="EMBL/GenBank/DDBJ databases">
        <title>Complete sequence of Anaeromyxobacter dehalogenans 2CP-1.</title>
        <authorList>
            <consortium name="US DOE Joint Genome Institute"/>
            <person name="Lucas S."/>
            <person name="Copeland A."/>
            <person name="Lapidus A."/>
            <person name="Glavina del Rio T."/>
            <person name="Dalin E."/>
            <person name="Tice H."/>
            <person name="Bruce D."/>
            <person name="Goodwin L."/>
            <person name="Pitluck S."/>
            <person name="Saunders E."/>
            <person name="Brettin T."/>
            <person name="Detter J.C."/>
            <person name="Han C."/>
            <person name="Larimer F."/>
            <person name="Land M."/>
            <person name="Hauser L."/>
            <person name="Kyrpides N."/>
            <person name="Ovchinnikova G."/>
            <person name="Beliaev A.S."/>
            <person name="Richardson P."/>
        </authorList>
    </citation>
    <scope>NUCLEOTIDE SEQUENCE</scope>
    <source>
        <strain evidence="1">2CP-1</strain>
    </source>
</reference>
<proteinExistence type="predicted"/>
<dbReference type="EMBL" id="CP001359">
    <property type="protein sequence ID" value="ACL65280.1"/>
    <property type="molecule type" value="Genomic_DNA"/>
</dbReference>
<accession>B8J790</accession>
<dbReference type="RefSeq" id="WP_012525897.1">
    <property type="nucleotide sequence ID" value="NC_011891.1"/>
</dbReference>
<name>B8J790_ANAD2</name>
<evidence type="ECO:0000313" key="2">
    <source>
        <dbReference type="Proteomes" id="UP000007089"/>
    </source>
</evidence>
<dbReference type="KEGG" id="acp:A2cp1_1938"/>
<gene>
    <name evidence="1" type="ordered locus">A2cp1_1938</name>
</gene>
<dbReference type="Proteomes" id="UP000007089">
    <property type="component" value="Chromosome"/>
</dbReference>
<dbReference type="AlphaFoldDB" id="B8J790"/>